<dbReference type="EMBL" id="CAJNNV010033451">
    <property type="protein sequence ID" value="CAE8643854.1"/>
    <property type="molecule type" value="Genomic_DNA"/>
</dbReference>
<dbReference type="Proteomes" id="UP000654075">
    <property type="component" value="Unassembled WGS sequence"/>
</dbReference>
<evidence type="ECO:0000256" key="1">
    <source>
        <dbReference type="SAM" id="MobiDB-lite"/>
    </source>
</evidence>
<feature type="region of interest" description="Disordered" evidence="1">
    <location>
        <begin position="1"/>
        <end position="21"/>
    </location>
</feature>
<organism evidence="2 3">
    <name type="scientific">Polarella glacialis</name>
    <name type="common">Dinoflagellate</name>
    <dbReference type="NCBI Taxonomy" id="89957"/>
    <lineage>
        <taxon>Eukaryota</taxon>
        <taxon>Sar</taxon>
        <taxon>Alveolata</taxon>
        <taxon>Dinophyceae</taxon>
        <taxon>Suessiales</taxon>
        <taxon>Suessiaceae</taxon>
        <taxon>Polarella</taxon>
    </lineage>
</organism>
<proteinExistence type="predicted"/>
<protein>
    <submittedName>
        <fullName evidence="2">Uncharacterized protein</fullName>
    </submittedName>
</protein>
<evidence type="ECO:0000313" key="3">
    <source>
        <dbReference type="Proteomes" id="UP000654075"/>
    </source>
</evidence>
<name>A0A813I1J4_POLGL</name>
<accession>A0A813I1J4</accession>
<dbReference type="AlphaFoldDB" id="A0A813I1J4"/>
<sequence length="170" mass="18067">MANATIRRAPENPRLDAPLGKLPPGYLKSMCPASTRSSTFSSFTSTAGLLNTTNISVMRAAGVERGAGQKMVGRLEALQARQKPGLGVHYLGSEPATRLPRLAEGRSQVRQVRQLPWAPAFAAGFPSNGGARASSAPARPCSWLPGAAARPDAPPFGRAPVLEPRMERRR</sequence>
<evidence type="ECO:0000313" key="2">
    <source>
        <dbReference type="EMBL" id="CAE8643854.1"/>
    </source>
</evidence>
<gene>
    <name evidence="2" type="ORF">PGLA1383_LOCUS58147</name>
</gene>
<comment type="caution">
    <text evidence="2">The sequence shown here is derived from an EMBL/GenBank/DDBJ whole genome shotgun (WGS) entry which is preliminary data.</text>
</comment>
<reference evidence="2" key="1">
    <citation type="submission" date="2021-02" db="EMBL/GenBank/DDBJ databases">
        <authorList>
            <person name="Dougan E. K."/>
            <person name="Rhodes N."/>
            <person name="Thang M."/>
            <person name="Chan C."/>
        </authorList>
    </citation>
    <scope>NUCLEOTIDE SEQUENCE</scope>
</reference>
<feature type="region of interest" description="Disordered" evidence="1">
    <location>
        <begin position="145"/>
        <end position="170"/>
    </location>
</feature>
<keyword evidence="3" id="KW-1185">Reference proteome</keyword>